<keyword evidence="7 9" id="KW-0862">Zinc</keyword>
<keyword evidence="5 9" id="KW-0863">Zinc-finger</keyword>
<dbReference type="GO" id="GO:0016567">
    <property type="term" value="P:protein ubiquitination"/>
    <property type="evidence" value="ECO:0007669"/>
    <property type="project" value="UniProtKB-UniRule"/>
</dbReference>
<keyword evidence="6 9" id="KW-0833">Ubl conjugation pathway</keyword>
<dbReference type="InterPro" id="IPR003769">
    <property type="entry name" value="ClpS_core"/>
</dbReference>
<evidence type="ECO:0000256" key="8">
    <source>
        <dbReference type="ARBA" id="ARBA00046341"/>
    </source>
</evidence>
<dbReference type="InterPro" id="IPR039164">
    <property type="entry name" value="UBR1-like"/>
</dbReference>
<proteinExistence type="inferred from homology"/>
<dbReference type="PANTHER" id="PTHR21497">
    <property type="entry name" value="UBIQUITIN LIGASE E3 ALPHA-RELATED"/>
    <property type="match status" value="1"/>
</dbReference>
<evidence type="ECO:0000313" key="11">
    <source>
        <dbReference type="Proteomes" id="UP000749559"/>
    </source>
</evidence>
<dbReference type="SUPFAM" id="SSF54736">
    <property type="entry name" value="ClpS-like"/>
    <property type="match status" value="1"/>
</dbReference>
<dbReference type="Gene3D" id="1.10.10.2670">
    <property type="entry name" value="E3 ubiquitin-protein ligase"/>
    <property type="match status" value="1"/>
</dbReference>
<dbReference type="GO" id="GO:0005737">
    <property type="term" value="C:cytoplasm"/>
    <property type="evidence" value="ECO:0007669"/>
    <property type="project" value="TreeGrafter"/>
</dbReference>
<dbReference type="InterPro" id="IPR003126">
    <property type="entry name" value="Znf_UBR"/>
</dbReference>
<dbReference type="GO" id="GO:0008270">
    <property type="term" value="F:zinc ion binding"/>
    <property type="evidence" value="ECO:0007669"/>
    <property type="project" value="UniProtKB-UniRule"/>
</dbReference>
<evidence type="ECO:0000256" key="1">
    <source>
        <dbReference type="ARBA" id="ARBA00000900"/>
    </source>
</evidence>
<comment type="caution">
    <text evidence="10">The sequence shown here is derived from an EMBL/GenBank/DDBJ whole genome shotgun (WGS) entry which is preliminary data.</text>
</comment>
<dbReference type="GO" id="GO:0061630">
    <property type="term" value="F:ubiquitin protein ligase activity"/>
    <property type="evidence" value="ECO:0007669"/>
    <property type="project" value="UniProtKB-UniRule"/>
</dbReference>
<dbReference type="GO" id="GO:0071596">
    <property type="term" value="P:ubiquitin-dependent protein catabolic process via the N-end rule pathway"/>
    <property type="evidence" value="ECO:0007669"/>
    <property type="project" value="UniProtKB-UniRule"/>
</dbReference>
<dbReference type="UniPathway" id="UPA00143"/>
<dbReference type="Pfam" id="PF22960">
    <property type="entry name" value="WHD_UBR1"/>
    <property type="match status" value="1"/>
</dbReference>
<dbReference type="PROSITE" id="PS51157">
    <property type="entry name" value="ZF_UBR"/>
    <property type="match status" value="1"/>
</dbReference>
<dbReference type="InterPro" id="IPR055194">
    <property type="entry name" value="UBR1-like_WH"/>
</dbReference>
<evidence type="ECO:0000256" key="5">
    <source>
        <dbReference type="ARBA" id="ARBA00022771"/>
    </source>
</evidence>
<dbReference type="Gene3D" id="2.10.110.30">
    <property type="match status" value="1"/>
</dbReference>
<dbReference type="Pfam" id="PF18995">
    <property type="entry name" value="PRT6_C"/>
    <property type="match status" value="1"/>
</dbReference>
<evidence type="ECO:0000256" key="6">
    <source>
        <dbReference type="ARBA" id="ARBA00022786"/>
    </source>
</evidence>
<dbReference type="EC" id="2.3.2.27" evidence="9"/>
<accession>A0A8J1U5Y7</accession>
<dbReference type="SMART" id="SM00396">
    <property type="entry name" value="ZnF_UBR1"/>
    <property type="match status" value="1"/>
</dbReference>
<dbReference type="InterPro" id="IPR036390">
    <property type="entry name" value="WH_DNA-bd_sf"/>
</dbReference>
<dbReference type="FunFam" id="2.10.110.30:FF:000001">
    <property type="entry name" value="E3 ubiquitin-protein ligase UBR2 isoform 1"/>
    <property type="match status" value="1"/>
</dbReference>
<keyword evidence="11" id="KW-1185">Reference proteome</keyword>
<dbReference type="InterPro" id="IPR042065">
    <property type="entry name" value="E3_ELL-like"/>
</dbReference>
<keyword evidence="3 9" id="KW-0808">Transferase</keyword>
<dbReference type="GO" id="GO:0000151">
    <property type="term" value="C:ubiquitin ligase complex"/>
    <property type="evidence" value="ECO:0007669"/>
    <property type="project" value="TreeGrafter"/>
</dbReference>
<name>A0A8J1U5Y7_OWEFU</name>
<evidence type="ECO:0000256" key="9">
    <source>
        <dbReference type="RuleBase" id="RU366018"/>
    </source>
</evidence>
<dbReference type="PANTHER" id="PTHR21497:SF24">
    <property type="entry name" value="E3 UBIQUITIN-PROTEIN LIGASE UBR1"/>
    <property type="match status" value="1"/>
</dbReference>
<dbReference type="Pfam" id="PF02207">
    <property type="entry name" value="zf-UBR"/>
    <property type="match status" value="1"/>
</dbReference>
<reference evidence="10" key="1">
    <citation type="submission" date="2022-03" db="EMBL/GenBank/DDBJ databases">
        <authorList>
            <person name="Martin C."/>
        </authorList>
    </citation>
    <scope>NUCLEOTIDE SEQUENCE</scope>
</reference>
<evidence type="ECO:0000256" key="7">
    <source>
        <dbReference type="ARBA" id="ARBA00022833"/>
    </source>
</evidence>
<keyword evidence="4 9" id="KW-0479">Metal-binding</keyword>
<comment type="pathway">
    <text evidence="2 9">Protein modification; protein ubiquitination.</text>
</comment>
<organism evidence="10 11">
    <name type="scientific">Owenia fusiformis</name>
    <name type="common">Polychaete worm</name>
    <dbReference type="NCBI Taxonomy" id="6347"/>
    <lineage>
        <taxon>Eukaryota</taxon>
        <taxon>Metazoa</taxon>
        <taxon>Spiralia</taxon>
        <taxon>Lophotrochozoa</taxon>
        <taxon>Annelida</taxon>
        <taxon>Polychaeta</taxon>
        <taxon>Sedentaria</taxon>
        <taxon>Canalipalpata</taxon>
        <taxon>Sabellida</taxon>
        <taxon>Oweniida</taxon>
        <taxon>Oweniidae</taxon>
        <taxon>Owenia</taxon>
    </lineage>
</organism>
<dbReference type="SUPFAM" id="SSF46785">
    <property type="entry name" value="Winged helix' DNA-binding domain"/>
    <property type="match status" value="1"/>
</dbReference>
<dbReference type="Proteomes" id="UP000749559">
    <property type="component" value="Unassembled WGS sequence"/>
</dbReference>
<dbReference type="Pfam" id="PF02617">
    <property type="entry name" value="ClpS"/>
    <property type="match status" value="1"/>
</dbReference>
<dbReference type="InterPro" id="IPR044046">
    <property type="entry name" value="E3_ligase_UBR-like_C"/>
</dbReference>
<protein>
    <recommendedName>
        <fullName evidence="9">E3 ubiquitin-protein ligase</fullName>
        <ecNumber evidence="9">2.3.2.27</ecNumber>
    </recommendedName>
</protein>
<gene>
    <name evidence="10" type="ORF">OFUS_LOCUS16687</name>
</gene>
<evidence type="ECO:0000256" key="4">
    <source>
        <dbReference type="ARBA" id="ARBA00022723"/>
    </source>
</evidence>
<dbReference type="Gene3D" id="3.30.1390.10">
    <property type="match status" value="1"/>
</dbReference>
<sequence>MASPVNSIQEFNSETLVREWLECLSHGTLQQALKRHWRVFVPKVYFPSVEPDMGKEDRLSKRFLFRPIETFLCQGDPKTVFKELKEQNTPSQICGHVFKMGEPTYSCRDCGADPTCVLCIQCFQKSVHKGHRYKMSTSGGGGYCDCGDTEAWKSDPFCDTHRAVETPEERQDPIESLSADLRERATELFKCVLMYAVEMVTWSHPVDLPIGLEQDGSDRSFATVLFNDEVHTYEQVIQTLTRAIDCDQKAAVDFATVVDREGRSAVKVDKDFNVCEKVKNTIERNTSRHGGKPLKVEVMNSAVVAHQAFALKLLTWLRDDVISYSDGLRKIFCNIAMATASDEDQSLLETMLLNDTQLWKAVRRQSHQLFMSGVMLDQDVKKRFAILFTKHYRRLVADFVLDDHSRSICAISMSVQIFTVPTLARMLIAEHDLLSVIMDTFLHECESKKNAHGKFVFERNDRGASSQAVKRAQYMLYDFKYALTCKPQSPDEWSDNLRKHFLTGFQKLLQLLQCIQGMDSVVRQKGQHIEYEPEWDGAFNLQLKLEDNLAMMLQWCAADRKVLLDAYNAGIEILRQCNSEHDTKWETVSVGAHQVSCIKYDVSSQHVSIHLPVSRMVAGIFPLFHRYGIPLRGIQPQTCLSAVELIEPVVRCAVMISQTHAGMWRRNGYSLLNQIYFYHNVRCRTEMYDRDIVMLQAGAALIDSNEFLIHLMNKFAIIQWAKEEYDLPRQGGQQEDLVRQTVTLVEEFLHLLIIILCERYTPGIGEVGERDSVKREIIHQLCIESMAHSELEKSLPDDTNHETGIEEAVHDVANFNKPTSSAGKGVYELKEQRYEEYNPYFYHYSRAEQSKSEEAQRKRKKAANGDQALPPPVPPPFVPGLQPAINMLQCNVMLHIIRVVLQRTTVQRSRSWSEPQLEKVLFLVGLALHEENRAFERKDESFSFTEKALQGEPSILQLLESLVSHSNVEHEAQKDLLAWVLKKFHDVQSLRTKAKAGPVIASTSNSDDRMEKERKRKAQLAAKKRAKIMAQMSKMQKNFIKDNAELFEGAESDLRRVGSDMDISEAPKEFPVALGRKKCPLVVTGNNRVTCILCQEEQDVTATDKSMVLTAFIQQSTVLSKSRGKVVQNPETYDPLFMSSDVFWGTHIGSCGHTMHADCWQRYFDSIVAKVRRRPLRYRQHMTFDIRKQEFLCPLCETLSNIVVPLVPPLGQLANKTVQHVDLSIEDWLDAIQKTVRESIKEDKDKETEEESLMVVPCPLPTLAKMMSESVSKNFQALFDYVYSEDSDHFSDSTNEMLRKLSKDIYLLGLGLETEDDNVRVPVMTWRTCAFTIQVIEQSLREESKPLFGSLPSRQADCLQALVRFAGVSAQNIASDINKKLCVRLLAALVSGDSDKKFVATPGCVLDFDMFHYLVSVCLALPTLYVEDQRSLLGAIPTGGLNEQHVLQLVFTAHIVQILITTDFHIHDSMELEPDADSQALVDIYHRLRKQAGIEVSNVPSAWQLHQRVKHISVPFLRSAALFFHYLTGISSPVELQQENCLDEFDYLCRYLALPSSLAALFDPRNTLINTLVASWCSDDNLKTRISASSEKLTRYPLKVNQLIKLPKDYSDVINSASTFTCPKSDGEDSRAPTMCLVCGEMLCSQSYCCQIELDGMTVGAATAHAQSCGSGVGLFLRVRECQILLLAGKIKGSFHAPPYLDDYGETDQGLRRGNPLRLCPDRFKKLHKLWLSHGIPEEISRNLETNSQLLSIDWQHL</sequence>
<evidence type="ECO:0000256" key="2">
    <source>
        <dbReference type="ARBA" id="ARBA00004906"/>
    </source>
</evidence>
<dbReference type="EMBL" id="CAIIXF020000008">
    <property type="protein sequence ID" value="CAH1791626.1"/>
    <property type="molecule type" value="Genomic_DNA"/>
</dbReference>
<evidence type="ECO:0000256" key="3">
    <source>
        <dbReference type="ARBA" id="ARBA00022679"/>
    </source>
</evidence>
<comment type="catalytic activity">
    <reaction evidence="1 9">
        <text>S-ubiquitinyl-[E2 ubiquitin-conjugating enzyme]-L-cysteine + [acceptor protein]-L-lysine = [E2 ubiquitin-conjugating enzyme]-L-cysteine + N(6)-ubiquitinyl-[acceptor protein]-L-lysine.</text>
        <dbReference type="EC" id="2.3.2.27"/>
    </reaction>
</comment>
<dbReference type="FunFam" id="3.30.1390.10:FF:000003">
    <property type="entry name" value="E3 ubiquitin-protein ligase UBR2 isoform X1"/>
    <property type="match status" value="1"/>
</dbReference>
<dbReference type="InterPro" id="IPR014719">
    <property type="entry name" value="Ribosomal_bL12_C/ClpS-like"/>
</dbReference>
<comment type="similarity">
    <text evidence="8 9">Belongs to the E3 ubiquitin-protein ligase UBR1-like family.</text>
</comment>
<comment type="function">
    <text evidence="9">Ubiquitin ligase protein which is a component of the N-end rule pathway. Recognizes and binds to proteins bearing specific N-terminal residues that are destabilizing according to the N-end rule, leading to their ubiquitination and subsequent degradation.</text>
</comment>
<evidence type="ECO:0000313" key="10">
    <source>
        <dbReference type="EMBL" id="CAH1791626.1"/>
    </source>
</evidence>
<dbReference type="OrthoDB" id="26387at2759"/>